<accession>A0A0H3J1K4</accession>
<protein>
    <submittedName>
        <fullName evidence="1">Uncharacterized protein</fullName>
    </submittedName>
</protein>
<reference evidence="2 3" key="3">
    <citation type="journal article" name="Genome Announc.">
        <title>Improved Draft Genome Sequence of Clostridium pasteurianum Strain ATCC 6013 (DSM 525) Using a Hybrid Next-Generation Sequencing Approach.</title>
        <authorList>
            <person name="Pyne M.E."/>
            <person name="Utturkar S."/>
            <person name="Brown S.D."/>
            <person name="Moo-Young M."/>
            <person name="Chung D.A."/>
            <person name="Chou C.P."/>
        </authorList>
    </citation>
    <scope>NUCLEOTIDE SEQUENCE [LARGE SCALE GENOMIC DNA]</scope>
    <source>
        <strain evidence="2 3">ATCC 6013</strain>
    </source>
</reference>
<dbReference type="EMBL" id="CP009268">
    <property type="protein sequence ID" value="AJA51262.1"/>
    <property type="molecule type" value="Genomic_DNA"/>
</dbReference>
<dbReference type="Proteomes" id="UP000030905">
    <property type="component" value="Chromosome"/>
</dbReference>
<dbReference type="KEGG" id="cpae:CPAST_c11740"/>
<dbReference type="Proteomes" id="UP000028042">
    <property type="component" value="Unassembled WGS sequence"/>
</dbReference>
<evidence type="ECO:0000313" key="2">
    <source>
        <dbReference type="EMBL" id="KRU12730.1"/>
    </source>
</evidence>
<evidence type="ECO:0000313" key="1">
    <source>
        <dbReference type="EMBL" id="AJA51262.1"/>
    </source>
</evidence>
<evidence type="ECO:0000313" key="4">
    <source>
        <dbReference type="Proteomes" id="UP000030905"/>
    </source>
</evidence>
<keyword evidence="4" id="KW-1185">Reference proteome</keyword>
<reference evidence="1 4" key="1">
    <citation type="journal article" date="2015" name="Genome Announc.">
        <title>Complete Genome Sequence of the Nitrogen-Fixing and Solvent-Producing Clostridium pasteurianum DSM 525.</title>
        <authorList>
            <person name="Poehlein A."/>
            <person name="Grosse-Honebrink A."/>
            <person name="Zhang Y."/>
            <person name="Minton N.P."/>
            <person name="Daniel R."/>
        </authorList>
    </citation>
    <scope>NUCLEOTIDE SEQUENCE [LARGE SCALE GENOMIC DNA]</scope>
    <source>
        <strain evidence="1">DSM 525</strain>
        <strain evidence="4">DSM 525 / ATCC 6013</strain>
    </source>
</reference>
<dbReference type="AlphaFoldDB" id="A0A0H3J1K4"/>
<organism evidence="1 4">
    <name type="scientific">Clostridium pasteurianum DSM 525 = ATCC 6013</name>
    <dbReference type="NCBI Taxonomy" id="1262449"/>
    <lineage>
        <taxon>Bacteria</taxon>
        <taxon>Bacillati</taxon>
        <taxon>Bacillota</taxon>
        <taxon>Clostridia</taxon>
        <taxon>Eubacteriales</taxon>
        <taxon>Clostridiaceae</taxon>
        <taxon>Clostridium</taxon>
    </lineage>
</organism>
<dbReference type="RefSeq" id="WP_003448133.1">
    <property type="nucleotide sequence ID" value="NZ_JPGY02000001.1"/>
</dbReference>
<name>A0A0H3J1K4_CLOPA</name>
<gene>
    <name evidence="1" type="ORF">CLPA_c11740</name>
    <name evidence="2" type="ORF">CP6013_01978</name>
</gene>
<sequence>MNGLEQYLYSKVKVYIYTNIKDYNNEKAEVILEGVTLEKIDGNFIDLKDENNIIHRINVDKCFSFVVEAYGGSRY</sequence>
<evidence type="ECO:0000313" key="3">
    <source>
        <dbReference type="Proteomes" id="UP000028042"/>
    </source>
</evidence>
<dbReference type="EMBL" id="JPGY02000001">
    <property type="protein sequence ID" value="KRU12730.1"/>
    <property type="molecule type" value="Genomic_DNA"/>
</dbReference>
<dbReference type="PATRIC" id="fig|1262449.3.peg.3963"/>
<proteinExistence type="predicted"/>
<dbReference type="KEGG" id="cpat:CLPA_c11740"/>
<reference evidence="2" key="2">
    <citation type="submission" date="2015-10" db="EMBL/GenBank/DDBJ databases">
        <title>Improved Draft Genome Sequence of Clostridium pasteurianum Strain ATCC 6013 (DSM 525) Using a Hybrid Next-Generation Sequencing Approach.</title>
        <authorList>
            <person name="Pyne M.E."/>
            <person name="Utturkar S.M."/>
            <person name="Brown S.D."/>
            <person name="Moo-Young M."/>
            <person name="Chung D.A."/>
            <person name="Chou P.C."/>
        </authorList>
    </citation>
    <scope>NUCLEOTIDE SEQUENCE</scope>
    <source>
        <strain evidence="2">ATCC 6013</strain>
    </source>
</reference>